<name>A0A059A1A3_EUCGR</name>
<proteinExistence type="predicted"/>
<feature type="region of interest" description="Disordered" evidence="1">
    <location>
        <begin position="68"/>
        <end position="88"/>
    </location>
</feature>
<sequence>LRRRPPPGRRRRHGGGPPGGPQDGLRGEELGFYRGCVGVCGSAIRADPTRYSARVQKSVRTMEALLDGFPTMEPEDERVQEMMGDLRL</sequence>
<feature type="region of interest" description="Disordered" evidence="1">
    <location>
        <begin position="1"/>
        <end position="27"/>
    </location>
</feature>
<feature type="compositionally biased region" description="Basic residues" evidence="1">
    <location>
        <begin position="1"/>
        <end position="14"/>
    </location>
</feature>
<feature type="non-terminal residue" evidence="2">
    <location>
        <position position="1"/>
    </location>
</feature>
<dbReference type="STRING" id="71139.A0A059A1A3"/>
<gene>
    <name evidence="2" type="ORF">EUGRSUZ_K00932</name>
</gene>
<dbReference type="AlphaFoldDB" id="A0A059A1A3"/>
<reference evidence="2" key="1">
    <citation type="submission" date="2013-07" db="EMBL/GenBank/DDBJ databases">
        <title>The genome of Eucalyptus grandis.</title>
        <authorList>
            <person name="Schmutz J."/>
            <person name="Hayes R."/>
            <person name="Myburg A."/>
            <person name="Tuskan G."/>
            <person name="Grattapaglia D."/>
            <person name="Rokhsar D.S."/>
        </authorList>
    </citation>
    <scope>NUCLEOTIDE SEQUENCE</scope>
    <source>
        <tissue evidence="2">Leaf extractions</tissue>
    </source>
</reference>
<dbReference type="EMBL" id="KK198763">
    <property type="protein sequence ID" value="KCW47125.1"/>
    <property type="molecule type" value="Genomic_DNA"/>
</dbReference>
<accession>A0A059A1A3</accession>
<evidence type="ECO:0000313" key="2">
    <source>
        <dbReference type="EMBL" id="KCW47125.1"/>
    </source>
</evidence>
<dbReference type="InParanoid" id="A0A059A1A3"/>
<protein>
    <submittedName>
        <fullName evidence="2">Uncharacterized protein</fullName>
    </submittedName>
</protein>
<evidence type="ECO:0000256" key="1">
    <source>
        <dbReference type="SAM" id="MobiDB-lite"/>
    </source>
</evidence>
<feature type="compositionally biased region" description="Basic and acidic residues" evidence="1">
    <location>
        <begin position="77"/>
        <end position="88"/>
    </location>
</feature>
<organism evidence="2">
    <name type="scientific">Eucalyptus grandis</name>
    <name type="common">Flooded gum</name>
    <dbReference type="NCBI Taxonomy" id="71139"/>
    <lineage>
        <taxon>Eukaryota</taxon>
        <taxon>Viridiplantae</taxon>
        <taxon>Streptophyta</taxon>
        <taxon>Embryophyta</taxon>
        <taxon>Tracheophyta</taxon>
        <taxon>Spermatophyta</taxon>
        <taxon>Magnoliopsida</taxon>
        <taxon>eudicotyledons</taxon>
        <taxon>Gunneridae</taxon>
        <taxon>Pentapetalae</taxon>
        <taxon>rosids</taxon>
        <taxon>malvids</taxon>
        <taxon>Myrtales</taxon>
        <taxon>Myrtaceae</taxon>
        <taxon>Myrtoideae</taxon>
        <taxon>Eucalypteae</taxon>
        <taxon>Eucalyptus</taxon>
    </lineage>
</organism>